<feature type="transmembrane region" description="Helical" evidence="6">
    <location>
        <begin position="267"/>
        <end position="287"/>
    </location>
</feature>
<dbReference type="GO" id="GO:0022857">
    <property type="term" value="F:transmembrane transporter activity"/>
    <property type="evidence" value="ECO:0007669"/>
    <property type="project" value="InterPro"/>
</dbReference>
<dbReference type="OrthoDB" id="3026777at2759"/>
<feature type="transmembrane region" description="Helical" evidence="6">
    <location>
        <begin position="383"/>
        <end position="405"/>
    </location>
</feature>
<feature type="compositionally biased region" description="Polar residues" evidence="5">
    <location>
        <begin position="1"/>
        <end position="20"/>
    </location>
</feature>
<comment type="caution">
    <text evidence="7">The sequence shown here is derived from an EMBL/GenBank/DDBJ whole genome shotgun (WGS) entry which is preliminary data.</text>
</comment>
<keyword evidence="4 6" id="KW-0472">Membrane</keyword>
<evidence type="ECO:0000256" key="6">
    <source>
        <dbReference type="SAM" id="Phobius"/>
    </source>
</evidence>
<dbReference type="PANTHER" id="PTHR23507:SF1">
    <property type="entry name" value="FI18259P1-RELATED"/>
    <property type="match status" value="1"/>
</dbReference>
<dbReference type="InterPro" id="IPR011701">
    <property type="entry name" value="MFS"/>
</dbReference>
<evidence type="ECO:0000256" key="3">
    <source>
        <dbReference type="ARBA" id="ARBA00022989"/>
    </source>
</evidence>
<dbReference type="InterPro" id="IPR036259">
    <property type="entry name" value="MFS_trans_sf"/>
</dbReference>
<feature type="region of interest" description="Disordered" evidence="5">
    <location>
        <begin position="1"/>
        <end position="44"/>
    </location>
</feature>
<dbReference type="Pfam" id="PF07690">
    <property type="entry name" value="MFS_1"/>
    <property type="match status" value="1"/>
</dbReference>
<feature type="transmembrane region" description="Helical" evidence="6">
    <location>
        <begin position="236"/>
        <end position="255"/>
    </location>
</feature>
<evidence type="ECO:0000256" key="1">
    <source>
        <dbReference type="ARBA" id="ARBA00004141"/>
    </source>
</evidence>
<feature type="transmembrane region" description="Helical" evidence="6">
    <location>
        <begin position="67"/>
        <end position="85"/>
    </location>
</feature>
<evidence type="ECO:0000256" key="5">
    <source>
        <dbReference type="SAM" id="MobiDB-lite"/>
    </source>
</evidence>
<evidence type="ECO:0000256" key="2">
    <source>
        <dbReference type="ARBA" id="ARBA00022692"/>
    </source>
</evidence>
<feature type="transmembrane region" description="Helical" evidence="6">
    <location>
        <begin position="596"/>
        <end position="615"/>
    </location>
</feature>
<dbReference type="Proteomes" id="UP000749646">
    <property type="component" value="Unassembled WGS sequence"/>
</dbReference>
<organism evidence="7 8">
    <name type="scientific">Modicella reniformis</name>
    <dbReference type="NCBI Taxonomy" id="1440133"/>
    <lineage>
        <taxon>Eukaryota</taxon>
        <taxon>Fungi</taxon>
        <taxon>Fungi incertae sedis</taxon>
        <taxon>Mucoromycota</taxon>
        <taxon>Mortierellomycotina</taxon>
        <taxon>Mortierellomycetes</taxon>
        <taxon>Mortierellales</taxon>
        <taxon>Mortierellaceae</taxon>
        <taxon>Modicella</taxon>
    </lineage>
</organism>
<keyword evidence="2 6" id="KW-0812">Transmembrane</keyword>
<gene>
    <name evidence="7" type="ORF">BGZ65_007342</name>
</gene>
<keyword evidence="3 6" id="KW-1133">Transmembrane helix</keyword>
<name>A0A9P6J5E7_9FUNG</name>
<reference evidence="7" key="1">
    <citation type="journal article" date="2020" name="Fungal Divers.">
        <title>Resolving the Mortierellaceae phylogeny through synthesis of multi-gene phylogenetics and phylogenomics.</title>
        <authorList>
            <person name="Vandepol N."/>
            <person name="Liber J."/>
            <person name="Desiro A."/>
            <person name="Na H."/>
            <person name="Kennedy M."/>
            <person name="Barry K."/>
            <person name="Grigoriev I.V."/>
            <person name="Miller A.N."/>
            <person name="O'Donnell K."/>
            <person name="Stajich J.E."/>
            <person name="Bonito G."/>
        </authorList>
    </citation>
    <scope>NUCLEOTIDE SEQUENCE</scope>
    <source>
        <strain evidence="7">MES-2147</strain>
    </source>
</reference>
<dbReference type="GO" id="GO:0016020">
    <property type="term" value="C:membrane"/>
    <property type="evidence" value="ECO:0007669"/>
    <property type="project" value="UniProtKB-SubCell"/>
</dbReference>
<dbReference type="EMBL" id="JAAAHW010006345">
    <property type="protein sequence ID" value="KAF9962887.1"/>
    <property type="molecule type" value="Genomic_DNA"/>
</dbReference>
<evidence type="ECO:0000256" key="4">
    <source>
        <dbReference type="ARBA" id="ARBA00023136"/>
    </source>
</evidence>
<feature type="transmembrane region" description="Helical" evidence="6">
    <location>
        <begin position="169"/>
        <end position="192"/>
    </location>
</feature>
<dbReference type="AlphaFoldDB" id="A0A9P6J5E7"/>
<evidence type="ECO:0000313" key="7">
    <source>
        <dbReference type="EMBL" id="KAF9962887.1"/>
    </source>
</evidence>
<keyword evidence="8" id="KW-1185">Reference proteome</keyword>
<comment type="subcellular location">
    <subcellularLocation>
        <location evidence="1">Membrane</location>
        <topology evidence="1">Multi-pass membrane protein</topology>
    </subcellularLocation>
</comment>
<dbReference type="PANTHER" id="PTHR23507">
    <property type="entry name" value="ZGC:174356"/>
    <property type="match status" value="1"/>
</dbReference>
<evidence type="ECO:0008006" key="9">
    <source>
        <dbReference type="Google" id="ProtNLM"/>
    </source>
</evidence>
<feature type="transmembrane region" description="Helical" evidence="6">
    <location>
        <begin position="563"/>
        <end position="584"/>
    </location>
</feature>
<feature type="transmembrane region" description="Helical" evidence="6">
    <location>
        <begin position="204"/>
        <end position="224"/>
    </location>
</feature>
<sequence>MATPNGSRKGTLPQRSSELTISELDNESTPLLSDNSKDNKTSGEADPTTLYVQIINTHLPWNKRPSVFWLLPIFGLAWISSGMLFSSQGQFQASLLCREYLNRHTSNTTLLASEGIVSVAMRPAAGCQIPEIQAFTARFMGLTEILNGIGATFSIGYYSSLSDRHGRKVIMILAFIATLLHLCAFVAMDMFWDQIGLPLMIIDGFVNGLLGTGNLLQTIALAYTADCTDPANRSAAFSWVHAALFVGLGVGPYLGGSIVRATGTVLMLLYTDMIITTTCLFLTVLLIPESLPAKQSDHVKRLYETFKKRTSSAEDTTTTLQERVAWHSHVLHSLSFFKPNGRNTNLILLAAISFLQMLAFRGTLSVVILYTNRLFNWTEYEDGILFSLSSLTRLATILVLLPILVKLYKRVCVKKQSKAQAKAAMEVHRHGKQLDPVESVQPLGGSTPRSRQTSVDSVTTLSFNQTAVSPESAASKVNQATLTPTTATAMRTREQMFSDIKFDTWMIRLGFVINSITYVGYGLAREGWEFMLASTLHAVSILSSPSIRALLTNLVEPSQFGAALGALQVVDSVAFIVSPVAISWVYAFTVKAMPQFVWYSLAFWTGLGAVFSFMIRQKQFRDNVV</sequence>
<dbReference type="Gene3D" id="1.20.1250.20">
    <property type="entry name" value="MFS general substrate transporter like domains"/>
    <property type="match status" value="2"/>
</dbReference>
<feature type="compositionally biased region" description="Polar residues" evidence="5">
    <location>
        <begin position="447"/>
        <end position="457"/>
    </location>
</feature>
<feature type="transmembrane region" description="Helical" evidence="6">
    <location>
        <begin position="346"/>
        <end position="371"/>
    </location>
</feature>
<proteinExistence type="predicted"/>
<protein>
    <recommendedName>
        <fullName evidence="9">Major facilitator superfamily (MFS) profile domain-containing protein</fullName>
    </recommendedName>
</protein>
<feature type="transmembrane region" description="Helical" evidence="6">
    <location>
        <begin position="505"/>
        <end position="524"/>
    </location>
</feature>
<dbReference type="SUPFAM" id="SSF103473">
    <property type="entry name" value="MFS general substrate transporter"/>
    <property type="match status" value="2"/>
</dbReference>
<feature type="region of interest" description="Disordered" evidence="5">
    <location>
        <begin position="437"/>
        <end position="457"/>
    </location>
</feature>
<accession>A0A9P6J5E7</accession>
<evidence type="ECO:0000313" key="8">
    <source>
        <dbReference type="Proteomes" id="UP000749646"/>
    </source>
</evidence>